<dbReference type="PANTHER" id="PTHR43132:SF2">
    <property type="entry name" value="ARSENICAL RESISTANCE OPERON REPRESSOR ARSR-RELATED"/>
    <property type="match status" value="1"/>
</dbReference>
<evidence type="ECO:0000256" key="1">
    <source>
        <dbReference type="ARBA" id="ARBA00023015"/>
    </source>
</evidence>
<dbReference type="GO" id="GO:0003677">
    <property type="term" value="F:DNA binding"/>
    <property type="evidence" value="ECO:0007669"/>
    <property type="project" value="UniProtKB-KW"/>
</dbReference>
<dbReference type="CDD" id="cd00090">
    <property type="entry name" value="HTH_ARSR"/>
    <property type="match status" value="1"/>
</dbReference>
<dbReference type="InterPro" id="IPR036388">
    <property type="entry name" value="WH-like_DNA-bd_sf"/>
</dbReference>
<dbReference type="NCBIfam" id="NF033788">
    <property type="entry name" value="HTH_metalloreg"/>
    <property type="match status" value="1"/>
</dbReference>
<keyword evidence="3" id="KW-0804">Transcription</keyword>
<dbReference type="SMART" id="SM00418">
    <property type="entry name" value="HTH_ARSR"/>
    <property type="match status" value="1"/>
</dbReference>
<dbReference type="AlphaFoldDB" id="A0A495D3X1"/>
<reference evidence="5 6" key="1">
    <citation type="submission" date="2018-10" db="EMBL/GenBank/DDBJ databases">
        <title>Genomic Encyclopedia of Type Strains, Phase IV (KMG-IV): sequencing the most valuable type-strain genomes for metagenomic binning, comparative biology and taxonomic classification.</title>
        <authorList>
            <person name="Goeker M."/>
        </authorList>
    </citation>
    <scope>NUCLEOTIDE SEQUENCE [LARGE SCALE GENOMIC DNA]</scope>
    <source>
        <strain evidence="5 6">DSM 4734</strain>
    </source>
</reference>
<dbReference type="Proteomes" id="UP000273675">
    <property type="component" value="Unassembled WGS sequence"/>
</dbReference>
<dbReference type="Pfam" id="PF12840">
    <property type="entry name" value="HTH_20"/>
    <property type="match status" value="1"/>
</dbReference>
<gene>
    <name evidence="5" type="ORF">C7435_1939</name>
</gene>
<evidence type="ECO:0000259" key="4">
    <source>
        <dbReference type="PROSITE" id="PS50987"/>
    </source>
</evidence>
<dbReference type="GO" id="GO:0003700">
    <property type="term" value="F:DNA-binding transcription factor activity"/>
    <property type="evidence" value="ECO:0007669"/>
    <property type="project" value="InterPro"/>
</dbReference>
<name>A0A495D3X1_9PROT</name>
<protein>
    <submittedName>
        <fullName evidence="5">ArsR family transcriptional regulator</fullName>
    </submittedName>
</protein>
<evidence type="ECO:0000256" key="2">
    <source>
        <dbReference type="ARBA" id="ARBA00023125"/>
    </source>
</evidence>
<dbReference type="InterPro" id="IPR051011">
    <property type="entry name" value="Metal_resp_trans_reg"/>
</dbReference>
<sequence>MTARNALAGFAALAHPVRLALFRQLCDQAPERVSAGELAQGFDIPPSTMTGHLQALERAGLIKAERRSRYMLYSLNPDGTRELVNFLVEDCCHNRPDLIGKDDDALAQAS</sequence>
<dbReference type="InterPro" id="IPR036390">
    <property type="entry name" value="WH_DNA-bd_sf"/>
</dbReference>
<organism evidence="5 6">
    <name type="scientific">Maricaulis maris</name>
    <dbReference type="NCBI Taxonomy" id="74318"/>
    <lineage>
        <taxon>Bacteria</taxon>
        <taxon>Pseudomonadati</taxon>
        <taxon>Pseudomonadota</taxon>
        <taxon>Alphaproteobacteria</taxon>
        <taxon>Maricaulales</taxon>
        <taxon>Maricaulaceae</taxon>
        <taxon>Maricaulis</taxon>
    </lineage>
</organism>
<dbReference type="PROSITE" id="PS50987">
    <property type="entry name" value="HTH_ARSR_2"/>
    <property type="match status" value="1"/>
</dbReference>
<dbReference type="SUPFAM" id="SSF46785">
    <property type="entry name" value="Winged helix' DNA-binding domain"/>
    <property type="match status" value="1"/>
</dbReference>
<evidence type="ECO:0000313" key="5">
    <source>
        <dbReference type="EMBL" id="RKQ96607.1"/>
    </source>
</evidence>
<dbReference type="Gene3D" id="1.10.10.10">
    <property type="entry name" value="Winged helix-like DNA-binding domain superfamily/Winged helix DNA-binding domain"/>
    <property type="match status" value="1"/>
</dbReference>
<dbReference type="RefSeq" id="WP_075190067.1">
    <property type="nucleotide sequence ID" value="NZ_RBIM01000004.1"/>
</dbReference>
<dbReference type="EMBL" id="RBIM01000004">
    <property type="protein sequence ID" value="RKQ96607.1"/>
    <property type="molecule type" value="Genomic_DNA"/>
</dbReference>
<comment type="caution">
    <text evidence="5">The sequence shown here is derived from an EMBL/GenBank/DDBJ whole genome shotgun (WGS) entry which is preliminary data.</text>
</comment>
<keyword evidence="2" id="KW-0238">DNA-binding</keyword>
<keyword evidence="1" id="KW-0805">Transcription regulation</keyword>
<dbReference type="InterPro" id="IPR011991">
    <property type="entry name" value="ArsR-like_HTH"/>
</dbReference>
<feature type="domain" description="HTH arsR-type" evidence="4">
    <location>
        <begin position="1"/>
        <end position="95"/>
    </location>
</feature>
<dbReference type="OrthoDB" id="9804742at2"/>
<proteinExistence type="predicted"/>
<accession>A0A495D3X1</accession>
<evidence type="ECO:0000313" key="6">
    <source>
        <dbReference type="Proteomes" id="UP000273675"/>
    </source>
</evidence>
<evidence type="ECO:0000256" key="3">
    <source>
        <dbReference type="ARBA" id="ARBA00023163"/>
    </source>
</evidence>
<dbReference type="PANTHER" id="PTHR43132">
    <property type="entry name" value="ARSENICAL RESISTANCE OPERON REPRESSOR ARSR-RELATED"/>
    <property type="match status" value="1"/>
</dbReference>
<dbReference type="InterPro" id="IPR001845">
    <property type="entry name" value="HTH_ArsR_DNA-bd_dom"/>
</dbReference>
<dbReference type="PRINTS" id="PR00778">
    <property type="entry name" value="HTHARSR"/>
</dbReference>